<name>A0A9D4RAC6_DREPO</name>
<keyword evidence="3" id="KW-1185">Reference proteome</keyword>
<accession>A0A9D4RAC6</accession>
<dbReference type="EMBL" id="JAIWYP010000002">
    <property type="protein sequence ID" value="KAH3860128.1"/>
    <property type="molecule type" value="Genomic_DNA"/>
</dbReference>
<dbReference type="Proteomes" id="UP000828390">
    <property type="component" value="Unassembled WGS sequence"/>
</dbReference>
<protein>
    <submittedName>
        <fullName evidence="2">Uncharacterized protein</fullName>
    </submittedName>
</protein>
<evidence type="ECO:0000313" key="2">
    <source>
        <dbReference type="EMBL" id="KAH3860128.1"/>
    </source>
</evidence>
<gene>
    <name evidence="2" type="ORF">DPMN_023019</name>
</gene>
<proteinExistence type="predicted"/>
<comment type="caution">
    <text evidence="2">The sequence shown here is derived from an EMBL/GenBank/DDBJ whole genome shotgun (WGS) entry which is preliminary data.</text>
</comment>
<reference evidence="2" key="1">
    <citation type="journal article" date="2019" name="bioRxiv">
        <title>The Genome of the Zebra Mussel, Dreissena polymorpha: A Resource for Invasive Species Research.</title>
        <authorList>
            <person name="McCartney M.A."/>
            <person name="Auch B."/>
            <person name="Kono T."/>
            <person name="Mallez S."/>
            <person name="Zhang Y."/>
            <person name="Obille A."/>
            <person name="Becker A."/>
            <person name="Abrahante J.E."/>
            <person name="Garbe J."/>
            <person name="Badalamenti J.P."/>
            <person name="Herman A."/>
            <person name="Mangelson H."/>
            <person name="Liachko I."/>
            <person name="Sullivan S."/>
            <person name="Sone E.D."/>
            <person name="Koren S."/>
            <person name="Silverstein K.A.T."/>
            <person name="Beckman K.B."/>
            <person name="Gohl D.M."/>
        </authorList>
    </citation>
    <scope>NUCLEOTIDE SEQUENCE</scope>
    <source>
        <strain evidence="2">Duluth1</strain>
        <tissue evidence="2">Whole animal</tissue>
    </source>
</reference>
<dbReference type="AlphaFoldDB" id="A0A9D4RAC6"/>
<reference evidence="2" key="2">
    <citation type="submission" date="2020-11" db="EMBL/GenBank/DDBJ databases">
        <authorList>
            <person name="McCartney M.A."/>
            <person name="Auch B."/>
            <person name="Kono T."/>
            <person name="Mallez S."/>
            <person name="Becker A."/>
            <person name="Gohl D.M."/>
            <person name="Silverstein K.A.T."/>
            <person name="Koren S."/>
            <person name="Bechman K.B."/>
            <person name="Herman A."/>
            <person name="Abrahante J.E."/>
            <person name="Garbe J."/>
        </authorList>
    </citation>
    <scope>NUCLEOTIDE SEQUENCE</scope>
    <source>
        <strain evidence="2">Duluth1</strain>
        <tissue evidence="2">Whole animal</tissue>
    </source>
</reference>
<organism evidence="2 3">
    <name type="scientific">Dreissena polymorpha</name>
    <name type="common">Zebra mussel</name>
    <name type="synonym">Mytilus polymorpha</name>
    <dbReference type="NCBI Taxonomy" id="45954"/>
    <lineage>
        <taxon>Eukaryota</taxon>
        <taxon>Metazoa</taxon>
        <taxon>Spiralia</taxon>
        <taxon>Lophotrochozoa</taxon>
        <taxon>Mollusca</taxon>
        <taxon>Bivalvia</taxon>
        <taxon>Autobranchia</taxon>
        <taxon>Heteroconchia</taxon>
        <taxon>Euheterodonta</taxon>
        <taxon>Imparidentia</taxon>
        <taxon>Neoheterodontei</taxon>
        <taxon>Myida</taxon>
        <taxon>Dreissenoidea</taxon>
        <taxon>Dreissenidae</taxon>
        <taxon>Dreissena</taxon>
    </lineage>
</organism>
<sequence>MDETLEEVNKMISSIQRQNRNIQQQNDLPSLHRNNDFGGEPAIQHNILPRSSISCSNHKCNNSTKIPPFNGKDEWNVWLNRFETIANRQGWNDEEKLDHLLPKLQESAGELFSHNYTKRP</sequence>
<evidence type="ECO:0000313" key="3">
    <source>
        <dbReference type="Proteomes" id="UP000828390"/>
    </source>
</evidence>
<evidence type="ECO:0000256" key="1">
    <source>
        <dbReference type="SAM" id="MobiDB-lite"/>
    </source>
</evidence>
<feature type="region of interest" description="Disordered" evidence="1">
    <location>
        <begin position="20"/>
        <end position="43"/>
    </location>
</feature>